<evidence type="ECO:0000256" key="1">
    <source>
        <dbReference type="ARBA" id="ARBA00009437"/>
    </source>
</evidence>
<dbReference type="EMBL" id="JBHLWK010000012">
    <property type="protein sequence ID" value="MFC0204608.1"/>
    <property type="molecule type" value="Genomic_DNA"/>
</dbReference>
<accession>A0ABV6CXM2</accession>
<dbReference type="Proteomes" id="UP001589798">
    <property type="component" value="Unassembled WGS sequence"/>
</dbReference>
<reference evidence="6 7" key="1">
    <citation type="submission" date="2024-09" db="EMBL/GenBank/DDBJ databases">
        <authorList>
            <person name="Sun Q."/>
            <person name="Mori K."/>
        </authorList>
    </citation>
    <scope>NUCLEOTIDE SEQUENCE [LARGE SCALE GENOMIC DNA]</scope>
    <source>
        <strain evidence="6 7">CCM 7706</strain>
    </source>
</reference>
<keyword evidence="3" id="KW-0238">DNA-binding</keyword>
<dbReference type="Pfam" id="PF00126">
    <property type="entry name" value="HTH_1"/>
    <property type="match status" value="1"/>
</dbReference>
<dbReference type="Gene3D" id="1.10.10.10">
    <property type="entry name" value="Winged helix-like DNA-binding domain superfamily/Winged helix DNA-binding domain"/>
    <property type="match status" value="1"/>
</dbReference>
<dbReference type="RefSeq" id="WP_379487366.1">
    <property type="nucleotide sequence ID" value="NZ_JBHLWK010000012.1"/>
</dbReference>
<dbReference type="InterPro" id="IPR058163">
    <property type="entry name" value="LysR-type_TF_proteobact-type"/>
</dbReference>
<protein>
    <submittedName>
        <fullName evidence="6">LysR family transcriptional regulator</fullName>
    </submittedName>
</protein>
<keyword evidence="7" id="KW-1185">Reference proteome</keyword>
<dbReference type="InterPro" id="IPR000847">
    <property type="entry name" value="LysR_HTH_N"/>
</dbReference>
<comment type="caution">
    <text evidence="6">The sequence shown here is derived from an EMBL/GenBank/DDBJ whole genome shotgun (WGS) entry which is preliminary data.</text>
</comment>
<dbReference type="InterPro" id="IPR036390">
    <property type="entry name" value="WH_DNA-bd_sf"/>
</dbReference>
<keyword evidence="4" id="KW-0804">Transcription</keyword>
<evidence type="ECO:0000256" key="3">
    <source>
        <dbReference type="ARBA" id="ARBA00023125"/>
    </source>
</evidence>
<dbReference type="SUPFAM" id="SSF53850">
    <property type="entry name" value="Periplasmic binding protein-like II"/>
    <property type="match status" value="1"/>
</dbReference>
<dbReference type="PANTHER" id="PTHR30537:SF5">
    <property type="entry name" value="HTH-TYPE TRANSCRIPTIONAL ACTIVATOR TTDR-RELATED"/>
    <property type="match status" value="1"/>
</dbReference>
<dbReference type="SUPFAM" id="SSF46785">
    <property type="entry name" value="Winged helix' DNA-binding domain"/>
    <property type="match status" value="1"/>
</dbReference>
<keyword evidence="2" id="KW-0805">Transcription regulation</keyword>
<proteinExistence type="inferred from homology"/>
<organism evidence="6 7">
    <name type="scientific">Novosphingobium soli</name>
    <dbReference type="NCBI Taxonomy" id="574956"/>
    <lineage>
        <taxon>Bacteria</taxon>
        <taxon>Pseudomonadati</taxon>
        <taxon>Pseudomonadota</taxon>
        <taxon>Alphaproteobacteria</taxon>
        <taxon>Sphingomonadales</taxon>
        <taxon>Sphingomonadaceae</taxon>
        <taxon>Novosphingobium</taxon>
    </lineage>
</organism>
<evidence type="ECO:0000256" key="2">
    <source>
        <dbReference type="ARBA" id="ARBA00023015"/>
    </source>
</evidence>
<name>A0ABV6CXM2_9SPHN</name>
<dbReference type="InterPro" id="IPR005119">
    <property type="entry name" value="LysR_subst-bd"/>
</dbReference>
<dbReference type="Pfam" id="PF03466">
    <property type="entry name" value="LysR_substrate"/>
    <property type="match status" value="1"/>
</dbReference>
<sequence length="288" mass="31194">MSDLVRSLRLFLRVSEEGSFSALARRLNLSHTTITRAIDDLEAHFGARLFQRTTRRITLTREGERLVGHAAAILDQLEQAEADLAGQVAARGLVRLGVTTALGLHYAQRLERLRDAHPALRIELLVADWRDAADAGGLDLWLAVDAGASAPGAPLGELARLLVAAPQYLRARGTPARVEDLAQHECLTYGYAARPEPWPVAGQELRPGGFLRANSSEAVLRATRGALGIGLLPRIQVEDDLARGLVVPVLPEAPIPPIPLRVAHGFEGVPMPMRVRVVLDFLVANFPA</sequence>
<evidence type="ECO:0000313" key="6">
    <source>
        <dbReference type="EMBL" id="MFC0204608.1"/>
    </source>
</evidence>
<evidence type="ECO:0000259" key="5">
    <source>
        <dbReference type="PROSITE" id="PS50931"/>
    </source>
</evidence>
<evidence type="ECO:0000256" key="4">
    <source>
        <dbReference type="ARBA" id="ARBA00023163"/>
    </source>
</evidence>
<dbReference type="InterPro" id="IPR036388">
    <property type="entry name" value="WH-like_DNA-bd_sf"/>
</dbReference>
<comment type="similarity">
    <text evidence="1">Belongs to the LysR transcriptional regulatory family.</text>
</comment>
<feature type="domain" description="HTH lysR-type" evidence="5">
    <location>
        <begin position="3"/>
        <end position="60"/>
    </location>
</feature>
<dbReference type="PANTHER" id="PTHR30537">
    <property type="entry name" value="HTH-TYPE TRANSCRIPTIONAL REGULATOR"/>
    <property type="match status" value="1"/>
</dbReference>
<dbReference type="PROSITE" id="PS50931">
    <property type="entry name" value="HTH_LYSR"/>
    <property type="match status" value="1"/>
</dbReference>
<evidence type="ECO:0000313" key="7">
    <source>
        <dbReference type="Proteomes" id="UP001589798"/>
    </source>
</evidence>
<gene>
    <name evidence="6" type="ORF">ACFFJC_10020</name>
</gene>
<dbReference type="Gene3D" id="3.40.190.290">
    <property type="match status" value="1"/>
</dbReference>
<dbReference type="CDD" id="cd08422">
    <property type="entry name" value="PBP2_CrgA_like"/>
    <property type="match status" value="1"/>
</dbReference>